<evidence type="ECO:0000313" key="2">
    <source>
        <dbReference type="EMBL" id="GLC25692.1"/>
    </source>
</evidence>
<dbReference type="Pfam" id="PF01927">
    <property type="entry name" value="Mut7-C"/>
    <property type="match status" value="1"/>
</dbReference>
<reference evidence="2" key="1">
    <citation type="submission" date="2022-08" db="EMBL/GenBank/DDBJ databases">
        <title>Draft genome sequencing of Roseisolibacter agri AW1220.</title>
        <authorList>
            <person name="Tobiishi Y."/>
            <person name="Tonouchi A."/>
        </authorList>
    </citation>
    <scope>NUCLEOTIDE SEQUENCE</scope>
    <source>
        <strain evidence="2">AW1220</strain>
    </source>
</reference>
<dbReference type="InterPro" id="IPR002782">
    <property type="entry name" value="Mut7-C_RNAse_dom"/>
</dbReference>
<protein>
    <recommendedName>
        <fullName evidence="1">Mut7-C RNAse domain-containing protein</fullName>
    </recommendedName>
</protein>
<comment type="caution">
    <text evidence="2">The sequence shown here is derived from an EMBL/GenBank/DDBJ whole genome shotgun (WGS) entry which is preliminary data.</text>
</comment>
<evidence type="ECO:0000259" key="1">
    <source>
        <dbReference type="Pfam" id="PF01927"/>
    </source>
</evidence>
<keyword evidence="3" id="KW-1185">Reference proteome</keyword>
<dbReference type="EMBL" id="BRXS01000003">
    <property type="protein sequence ID" value="GLC25692.1"/>
    <property type="molecule type" value="Genomic_DNA"/>
</dbReference>
<name>A0AA37V2U0_9BACT</name>
<gene>
    <name evidence="2" type="ORF">rosag_22050</name>
</gene>
<organism evidence="2 3">
    <name type="scientific">Roseisolibacter agri</name>
    <dbReference type="NCBI Taxonomy" id="2014610"/>
    <lineage>
        <taxon>Bacteria</taxon>
        <taxon>Pseudomonadati</taxon>
        <taxon>Gemmatimonadota</taxon>
        <taxon>Gemmatimonadia</taxon>
        <taxon>Gemmatimonadales</taxon>
        <taxon>Gemmatimonadaceae</taxon>
        <taxon>Roseisolibacter</taxon>
    </lineage>
</organism>
<dbReference type="Proteomes" id="UP001161325">
    <property type="component" value="Unassembled WGS sequence"/>
</dbReference>
<evidence type="ECO:0000313" key="3">
    <source>
        <dbReference type="Proteomes" id="UP001161325"/>
    </source>
</evidence>
<proteinExistence type="predicted"/>
<dbReference type="AlphaFoldDB" id="A0AA37V2U0"/>
<feature type="domain" description="Mut7-C RNAse" evidence="1">
    <location>
        <begin position="1"/>
        <end position="131"/>
    </location>
</feature>
<accession>A0AA37V2U0</accession>
<sequence length="140" mass="15202">MLARLARWLRALGHDVLLAGPGEPDAAVVRRAEAEGRWLLTRDRALAADGARALGERRLLLRADAPLAQLLETRDALGLRDLALTFTRCLLCNAPLDVLDAEGPCGGPRRRCAACGRVYWEGSHTRRMRAALARALSSAP</sequence>
<dbReference type="PANTHER" id="PTHR39081">
    <property type="entry name" value="MUT7-C DOMAIN-CONTAINING PROTEIN"/>
    <property type="match status" value="1"/>
</dbReference>
<dbReference type="PANTHER" id="PTHR39081:SF1">
    <property type="entry name" value="MUT7-C RNASE DOMAIN-CONTAINING PROTEIN"/>
    <property type="match status" value="1"/>
</dbReference>